<dbReference type="SUPFAM" id="SSF54593">
    <property type="entry name" value="Glyoxalase/Bleomycin resistance protein/Dihydroxybiphenyl dioxygenase"/>
    <property type="match status" value="1"/>
</dbReference>
<dbReference type="InterPro" id="IPR037523">
    <property type="entry name" value="VOC_core"/>
</dbReference>
<keyword evidence="3" id="KW-1185">Reference proteome</keyword>
<dbReference type="PANTHER" id="PTHR36110:SF2">
    <property type="entry name" value="RING-CLEAVING DIOXYGENASE MHQE-RELATED"/>
    <property type="match status" value="1"/>
</dbReference>
<evidence type="ECO:0000259" key="1">
    <source>
        <dbReference type="PROSITE" id="PS51819"/>
    </source>
</evidence>
<organism evidence="2 3">
    <name type="scientific">Rhizobium setariae</name>
    <dbReference type="NCBI Taxonomy" id="2801340"/>
    <lineage>
        <taxon>Bacteria</taxon>
        <taxon>Pseudomonadati</taxon>
        <taxon>Pseudomonadota</taxon>
        <taxon>Alphaproteobacteria</taxon>
        <taxon>Hyphomicrobiales</taxon>
        <taxon>Rhizobiaceae</taxon>
        <taxon>Rhizobium/Agrobacterium group</taxon>
        <taxon>Rhizobium</taxon>
    </lineage>
</organism>
<dbReference type="PANTHER" id="PTHR36110">
    <property type="entry name" value="RING-CLEAVING DIOXYGENASE MHQE-RELATED"/>
    <property type="match status" value="1"/>
</dbReference>
<dbReference type="RefSeq" id="WP_201654650.1">
    <property type="nucleotide sequence ID" value="NZ_JAEQNC010000003.1"/>
</dbReference>
<dbReference type="Proteomes" id="UP000633219">
    <property type="component" value="Unassembled WGS sequence"/>
</dbReference>
<dbReference type="InterPro" id="IPR004360">
    <property type="entry name" value="Glyas_Fos-R_dOase_dom"/>
</dbReference>
<dbReference type="PROSITE" id="PS51819">
    <property type="entry name" value="VOC"/>
    <property type="match status" value="2"/>
</dbReference>
<dbReference type="Gene3D" id="3.10.180.10">
    <property type="entry name" value="2,3-Dihydroxybiphenyl 1,2-Dioxygenase, domain 1"/>
    <property type="match status" value="2"/>
</dbReference>
<feature type="domain" description="VOC" evidence="1">
    <location>
        <begin position="4"/>
        <end position="129"/>
    </location>
</feature>
<reference evidence="2" key="1">
    <citation type="submission" date="2021-01" db="EMBL/GenBank/DDBJ databases">
        <title>Rhizobium sp. strain KVB221 16S ribosomal RNA gene Genome sequencing and assembly.</title>
        <authorList>
            <person name="Kang M."/>
        </authorList>
    </citation>
    <scope>NUCLEOTIDE SEQUENCE</scope>
    <source>
        <strain evidence="2">KVB221</strain>
    </source>
</reference>
<sequence>MTSGLHHITLITGNVQANVDFYAGFLGLRLVKRTAGFEDATQLHLFYGDAVASPGSLVTFLVWENGSPGRVGHGAPSEISLAIRPEAIGFWLTRALKFGVKSSGPAVEFGEPVLRLSDPDGIIVKLVGVNDLSRLHPWISPDISSDEAIVGLRGATILSEQPEKTAAFVSRYAGFAESSRENAHIRLGSEAGSVIDVRDAGGFWTAAPGTGTIDHIAVRASDRAEVEAASNNLNDEAHGPVNVHDRKYFYSLYVREPSGTLLEIATDGPGFTADEPLAALGSGLFIPPHFQRREQDIKVILPQFGMPGEPRTVYRELPFVHRLHVPEQPDGSALFLLHGTAGNETSLLPLGRRLAPNATLIGLRGRSYEEGVARFFRRFDATTFDQGDVQNEAAALASFIEGATQAYDIDPQAVTFLGYSNGANLLGAAMLLQPGLIKSAILLRAMMVLEAHPPAELAGSRVLILSGKEDPYAPLAVPLAEALSSAGADVRHQHIPGQHELLPDDEKFAAVWLAEQS</sequence>
<dbReference type="Pfam" id="PF00903">
    <property type="entry name" value="Glyoxalase"/>
    <property type="match status" value="1"/>
</dbReference>
<dbReference type="InterPro" id="IPR052537">
    <property type="entry name" value="Extradiol_RC_dioxygenase"/>
</dbReference>
<accession>A0A936YMR3</accession>
<dbReference type="Gene3D" id="3.40.50.1820">
    <property type="entry name" value="alpha/beta hydrolase"/>
    <property type="match status" value="1"/>
</dbReference>
<dbReference type="AlphaFoldDB" id="A0A936YMR3"/>
<evidence type="ECO:0000313" key="3">
    <source>
        <dbReference type="Proteomes" id="UP000633219"/>
    </source>
</evidence>
<evidence type="ECO:0000313" key="2">
    <source>
        <dbReference type="EMBL" id="MBL0371582.1"/>
    </source>
</evidence>
<dbReference type="InterPro" id="IPR029058">
    <property type="entry name" value="AB_hydrolase_fold"/>
</dbReference>
<gene>
    <name evidence="2" type="ORF">JJB09_06040</name>
</gene>
<dbReference type="SUPFAM" id="SSF53474">
    <property type="entry name" value="alpha/beta-Hydrolases"/>
    <property type="match status" value="1"/>
</dbReference>
<comment type="caution">
    <text evidence="2">The sequence shown here is derived from an EMBL/GenBank/DDBJ whole genome shotgun (WGS) entry which is preliminary data.</text>
</comment>
<name>A0A936YMR3_9HYPH</name>
<feature type="domain" description="VOC" evidence="1">
    <location>
        <begin position="151"/>
        <end position="267"/>
    </location>
</feature>
<protein>
    <submittedName>
        <fullName evidence="2">VOC family protein</fullName>
    </submittedName>
</protein>
<proteinExistence type="predicted"/>
<dbReference type="EMBL" id="JAEQNC010000003">
    <property type="protein sequence ID" value="MBL0371582.1"/>
    <property type="molecule type" value="Genomic_DNA"/>
</dbReference>
<dbReference type="InterPro" id="IPR029068">
    <property type="entry name" value="Glyas_Bleomycin-R_OHBP_Dase"/>
</dbReference>